<name>A0A3L7DSF5_9GAMM</name>
<evidence type="ECO:0000256" key="2">
    <source>
        <dbReference type="SAM" id="SignalP"/>
    </source>
</evidence>
<feature type="signal peptide" evidence="2">
    <location>
        <begin position="1"/>
        <end position="19"/>
    </location>
</feature>
<evidence type="ECO:0000313" key="4">
    <source>
        <dbReference type="Proteomes" id="UP000265509"/>
    </source>
</evidence>
<reference evidence="3 4" key="1">
    <citation type="submission" date="2018-07" db="EMBL/GenBank/DDBJ databases">
        <title>Halioglobus sp. genome submission.</title>
        <authorList>
            <person name="Ye M.-Q."/>
            <person name="Du Z.-J."/>
        </authorList>
    </citation>
    <scope>NUCLEOTIDE SEQUENCE [LARGE SCALE GENOMIC DNA]</scope>
    <source>
        <strain evidence="3 4">U0301</strain>
    </source>
</reference>
<dbReference type="OrthoDB" id="9903572at2"/>
<evidence type="ECO:0000313" key="3">
    <source>
        <dbReference type="EMBL" id="RLQ20438.1"/>
    </source>
</evidence>
<protein>
    <submittedName>
        <fullName evidence="3">Energy transducer TonB</fullName>
    </submittedName>
</protein>
<dbReference type="RefSeq" id="WP_117957178.1">
    <property type="nucleotide sequence ID" value="NZ_QRAN01000027.1"/>
</dbReference>
<keyword evidence="4" id="KW-1185">Reference proteome</keyword>
<feature type="region of interest" description="Disordered" evidence="1">
    <location>
        <begin position="127"/>
        <end position="153"/>
    </location>
</feature>
<dbReference type="EMBL" id="QRAN01000027">
    <property type="protein sequence ID" value="RLQ20438.1"/>
    <property type="molecule type" value="Genomic_DNA"/>
</dbReference>
<gene>
    <name evidence="3" type="ORF">DWB85_17660</name>
</gene>
<comment type="caution">
    <text evidence="3">The sequence shown here is derived from an EMBL/GenBank/DDBJ whole genome shotgun (WGS) entry which is preliminary data.</text>
</comment>
<accession>A0A3L7DSF5</accession>
<organism evidence="3 4">
    <name type="scientific">Seongchinamella sediminis</name>
    <dbReference type="NCBI Taxonomy" id="2283635"/>
    <lineage>
        <taxon>Bacteria</taxon>
        <taxon>Pseudomonadati</taxon>
        <taxon>Pseudomonadota</taxon>
        <taxon>Gammaproteobacteria</taxon>
        <taxon>Cellvibrionales</taxon>
        <taxon>Halieaceae</taxon>
        <taxon>Seongchinamella</taxon>
    </lineage>
</organism>
<evidence type="ECO:0000256" key="1">
    <source>
        <dbReference type="SAM" id="MobiDB-lite"/>
    </source>
</evidence>
<dbReference type="Proteomes" id="UP000265509">
    <property type="component" value="Unassembled WGS sequence"/>
</dbReference>
<sequence length="153" mass="16916">MKSRALLALTLCWVVSAWASQPGPHLMPRYAEPGLIAYPLPYRLEFDGACLRQRKPTRALLAFSVQADGQVASVRVLPPAPSHDALDELLRAAREFRFSPKYVEWQPQPFSTVLALPLPNRDCWHPPLGNGSRHDPADRLGAARPSTVLSGMP</sequence>
<keyword evidence="2" id="KW-0732">Signal</keyword>
<feature type="chain" id="PRO_5018086131" evidence="2">
    <location>
        <begin position="20"/>
        <end position="153"/>
    </location>
</feature>
<dbReference type="AlphaFoldDB" id="A0A3L7DSF5"/>
<dbReference type="Gene3D" id="3.30.1150.10">
    <property type="match status" value="1"/>
</dbReference>
<proteinExistence type="predicted"/>
<dbReference type="SUPFAM" id="SSF74653">
    <property type="entry name" value="TolA/TonB C-terminal domain"/>
    <property type="match status" value="1"/>
</dbReference>